<evidence type="ECO:0000313" key="2">
    <source>
        <dbReference type="Proteomes" id="UP001054945"/>
    </source>
</evidence>
<proteinExistence type="predicted"/>
<feature type="non-terminal residue" evidence="1">
    <location>
        <position position="1"/>
    </location>
</feature>
<comment type="caution">
    <text evidence="1">The sequence shown here is derived from an EMBL/GenBank/DDBJ whole genome shotgun (WGS) entry which is preliminary data.</text>
</comment>
<gene>
    <name evidence="1" type="ORF">CEXT_461421</name>
</gene>
<reference evidence="1 2" key="1">
    <citation type="submission" date="2021-06" db="EMBL/GenBank/DDBJ databases">
        <title>Caerostris extrusa draft genome.</title>
        <authorList>
            <person name="Kono N."/>
            <person name="Arakawa K."/>
        </authorList>
    </citation>
    <scope>NUCLEOTIDE SEQUENCE [LARGE SCALE GENOMIC DNA]</scope>
</reference>
<accession>A0AAV4Q4C8</accession>
<dbReference type="AlphaFoldDB" id="A0AAV4Q4C8"/>
<organism evidence="1 2">
    <name type="scientific">Caerostris extrusa</name>
    <name type="common">Bark spider</name>
    <name type="synonym">Caerostris bankana</name>
    <dbReference type="NCBI Taxonomy" id="172846"/>
    <lineage>
        <taxon>Eukaryota</taxon>
        <taxon>Metazoa</taxon>
        <taxon>Ecdysozoa</taxon>
        <taxon>Arthropoda</taxon>
        <taxon>Chelicerata</taxon>
        <taxon>Arachnida</taxon>
        <taxon>Araneae</taxon>
        <taxon>Araneomorphae</taxon>
        <taxon>Entelegynae</taxon>
        <taxon>Araneoidea</taxon>
        <taxon>Araneidae</taxon>
        <taxon>Caerostris</taxon>
    </lineage>
</organism>
<name>A0AAV4Q4C8_CAEEX</name>
<protein>
    <submittedName>
        <fullName evidence="1">Uncharacterized protein</fullName>
    </submittedName>
</protein>
<dbReference type="Proteomes" id="UP001054945">
    <property type="component" value="Unassembled WGS sequence"/>
</dbReference>
<keyword evidence="2" id="KW-1185">Reference proteome</keyword>
<evidence type="ECO:0000313" key="1">
    <source>
        <dbReference type="EMBL" id="GIY04189.1"/>
    </source>
</evidence>
<dbReference type="EMBL" id="BPLR01005683">
    <property type="protein sequence ID" value="GIY04189.1"/>
    <property type="molecule type" value="Genomic_DNA"/>
</dbReference>
<sequence length="36" mass="4164">AHMANHVMRYKILAAVQESRKDQEIIAAVQELLEEK</sequence>